<feature type="domain" description="N-acetyltransferase" evidence="1">
    <location>
        <begin position="3"/>
        <end position="41"/>
    </location>
</feature>
<dbReference type="InterPro" id="IPR000182">
    <property type="entry name" value="GNAT_dom"/>
</dbReference>
<dbReference type="eggNOG" id="COG0456">
    <property type="taxonomic scope" value="Bacteria"/>
</dbReference>
<dbReference type="EMBL" id="BBMN01000001">
    <property type="protein sequence ID" value="GAL03228.1"/>
    <property type="molecule type" value="Genomic_DNA"/>
</dbReference>
<accession>A0A090QLV4</accession>
<name>A0A090QLV4_9GAMM</name>
<evidence type="ECO:0000313" key="3">
    <source>
        <dbReference type="Proteomes" id="UP000029227"/>
    </source>
</evidence>
<dbReference type="InterPro" id="IPR016181">
    <property type="entry name" value="Acyl_CoA_acyltransferase"/>
</dbReference>
<evidence type="ECO:0000313" key="2">
    <source>
        <dbReference type="EMBL" id="GAL03228.1"/>
    </source>
</evidence>
<proteinExistence type="predicted"/>
<gene>
    <name evidence="2" type="ORF">JCM19237_6121</name>
</gene>
<evidence type="ECO:0000259" key="1">
    <source>
        <dbReference type="Pfam" id="PF00583"/>
    </source>
</evidence>
<reference evidence="2 3" key="1">
    <citation type="journal article" date="2014" name="Genome Announc.">
        <title>Draft Genome Sequences of Two Vibrionaceae Species, Vibrio ponticus C121 and Photobacterium aphoticum C119, Isolated as Coral Reef Microbiota.</title>
        <authorList>
            <person name="Al-saari N."/>
            <person name="Meirelles P.M."/>
            <person name="Mino S."/>
            <person name="Suda W."/>
            <person name="Oshima K."/>
            <person name="Hattori M."/>
            <person name="Ohkuma M."/>
            <person name="Thompson F.L."/>
            <person name="Gomez-Gil B."/>
            <person name="Sawabe T."/>
            <person name="Sawabe T."/>
        </authorList>
    </citation>
    <scope>NUCLEOTIDE SEQUENCE [LARGE SCALE GENOMIC DNA]</scope>
    <source>
        <strain evidence="2 3">JCM 19237</strain>
    </source>
</reference>
<dbReference type="Gene3D" id="3.40.630.30">
    <property type="match status" value="1"/>
</dbReference>
<dbReference type="SUPFAM" id="SSF55729">
    <property type="entry name" value="Acyl-CoA N-acyltransferases (Nat)"/>
    <property type="match status" value="1"/>
</dbReference>
<dbReference type="AlphaFoldDB" id="A0A090QLV4"/>
<keyword evidence="2" id="KW-0808">Transferase</keyword>
<dbReference type="Proteomes" id="UP000029227">
    <property type="component" value="Unassembled WGS sequence"/>
</dbReference>
<organism evidence="2 3">
    <name type="scientific">Photobacterium aphoticum</name>
    <dbReference type="NCBI Taxonomy" id="754436"/>
    <lineage>
        <taxon>Bacteria</taxon>
        <taxon>Pseudomonadati</taxon>
        <taxon>Pseudomonadota</taxon>
        <taxon>Gammaproteobacteria</taxon>
        <taxon>Vibrionales</taxon>
        <taxon>Vibrionaceae</taxon>
        <taxon>Photobacterium</taxon>
    </lineage>
</organism>
<dbReference type="GO" id="GO:0016747">
    <property type="term" value="F:acyltransferase activity, transferring groups other than amino-acyl groups"/>
    <property type="evidence" value="ECO:0007669"/>
    <property type="project" value="InterPro"/>
</dbReference>
<protein>
    <submittedName>
        <fullName evidence="2">Histone acetyltransferase HPA2 and related acetyltransferases</fullName>
    </submittedName>
</protein>
<dbReference type="Pfam" id="PF00583">
    <property type="entry name" value="Acetyltransf_1"/>
    <property type="match status" value="1"/>
</dbReference>
<comment type="caution">
    <text evidence="2">The sequence shown here is derived from an EMBL/GenBank/DDBJ whole genome shotgun (WGS) entry which is preliminary data.</text>
</comment>
<sequence>MTARLNGRLVGIGNAISDGHLVVYYPHMLVHPDVQGQGIAAR</sequence>
<dbReference type="STRING" id="754436.JCM19237_6121"/>